<reference evidence="3 4" key="1">
    <citation type="submission" date="2023-01" db="EMBL/GenBank/DDBJ databases">
        <title>Analysis of 21 Apiospora genomes using comparative genomics revels a genus with tremendous synthesis potential of carbohydrate active enzymes and secondary metabolites.</title>
        <authorList>
            <person name="Sorensen T."/>
        </authorList>
    </citation>
    <scope>NUCLEOTIDE SEQUENCE [LARGE SCALE GENOMIC DNA]</scope>
    <source>
        <strain evidence="3 4">CBS 33761</strain>
    </source>
</reference>
<dbReference type="Proteomes" id="UP001444661">
    <property type="component" value="Unassembled WGS sequence"/>
</dbReference>
<feature type="region of interest" description="Disordered" evidence="1">
    <location>
        <begin position="114"/>
        <end position="194"/>
    </location>
</feature>
<accession>A0ABR1S2U1</accession>
<comment type="caution">
    <text evidence="3">The sequence shown here is derived from an EMBL/GenBank/DDBJ whole genome shotgun (WGS) entry which is preliminary data.</text>
</comment>
<sequence length="259" mass="28989">MSDEVEADWAAFSIHSLFAAALNWFDCVCNSEDVDSETLDALVLKLDNAQLRPLRWGKSVRLSEGSCALKEEEEKVAKEALYFISKGFKDLRDCYFNNLKHKDMDEVRSAFREEFSAESDEDGNGDGNGVSEEDDNSDRDDENDKDNVSDNDNGSVKDDEKSEGEEKSDEDRESDEDKNEALKPFGSGWTRTTTKYLHNKTQELVNDRRPVASAANHIQGNSTIRPFDRSVLPSTTKAGSLRSSRMLTSKSIDSSTCGR</sequence>
<feature type="compositionally biased region" description="Acidic residues" evidence="1">
    <location>
        <begin position="131"/>
        <end position="144"/>
    </location>
</feature>
<feature type="compositionally biased region" description="Acidic residues" evidence="1">
    <location>
        <begin position="161"/>
        <end position="178"/>
    </location>
</feature>
<gene>
    <name evidence="3" type="ORF">PG993_012563</name>
</gene>
<dbReference type="EMBL" id="JAQQWK010000011">
    <property type="protein sequence ID" value="KAK8024497.1"/>
    <property type="molecule type" value="Genomic_DNA"/>
</dbReference>
<protein>
    <recommendedName>
        <fullName evidence="2">Prion-inhibition and propagation HeLo domain-containing protein</fullName>
    </recommendedName>
</protein>
<feature type="compositionally biased region" description="Polar residues" evidence="1">
    <location>
        <begin position="232"/>
        <end position="259"/>
    </location>
</feature>
<evidence type="ECO:0000313" key="4">
    <source>
        <dbReference type="Proteomes" id="UP001444661"/>
    </source>
</evidence>
<dbReference type="Gene3D" id="1.20.120.1020">
    <property type="entry name" value="Prion-inhibition and propagation, HeLo domain"/>
    <property type="match status" value="1"/>
</dbReference>
<evidence type="ECO:0000313" key="3">
    <source>
        <dbReference type="EMBL" id="KAK8024497.1"/>
    </source>
</evidence>
<organism evidence="3 4">
    <name type="scientific">Apiospora rasikravindrae</name>
    <dbReference type="NCBI Taxonomy" id="990691"/>
    <lineage>
        <taxon>Eukaryota</taxon>
        <taxon>Fungi</taxon>
        <taxon>Dikarya</taxon>
        <taxon>Ascomycota</taxon>
        <taxon>Pezizomycotina</taxon>
        <taxon>Sordariomycetes</taxon>
        <taxon>Xylariomycetidae</taxon>
        <taxon>Amphisphaeriales</taxon>
        <taxon>Apiosporaceae</taxon>
        <taxon>Apiospora</taxon>
    </lineage>
</organism>
<proteinExistence type="predicted"/>
<name>A0ABR1S2U1_9PEZI</name>
<evidence type="ECO:0000259" key="2">
    <source>
        <dbReference type="Pfam" id="PF14479"/>
    </source>
</evidence>
<dbReference type="InterPro" id="IPR029498">
    <property type="entry name" value="HeLo_dom"/>
</dbReference>
<dbReference type="InterPro" id="IPR038305">
    <property type="entry name" value="HeLo_sf"/>
</dbReference>
<feature type="domain" description="Prion-inhibition and propagation HeLo" evidence="2">
    <location>
        <begin position="11"/>
        <end position="96"/>
    </location>
</feature>
<feature type="region of interest" description="Disordered" evidence="1">
    <location>
        <begin position="216"/>
        <end position="259"/>
    </location>
</feature>
<dbReference type="Pfam" id="PF14479">
    <property type="entry name" value="HeLo"/>
    <property type="match status" value="1"/>
</dbReference>
<keyword evidence="4" id="KW-1185">Reference proteome</keyword>
<evidence type="ECO:0000256" key="1">
    <source>
        <dbReference type="SAM" id="MobiDB-lite"/>
    </source>
</evidence>